<protein>
    <submittedName>
        <fullName evidence="1">Unnamed protein product</fullName>
    </submittedName>
</protein>
<dbReference type="EMBL" id="BSXT01004738">
    <property type="protein sequence ID" value="GMF58798.1"/>
    <property type="molecule type" value="Genomic_DNA"/>
</dbReference>
<keyword evidence="2" id="KW-1185">Reference proteome</keyword>
<evidence type="ECO:0000313" key="2">
    <source>
        <dbReference type="Proteomes" id="UP001165121"/>
    </source>
</evidence>
<reference evidence="1" key="1">
    <citation type="submission" date="2023-04" db="EMBL/GenBank/DDBJ databases">
        <title>Phytophthora fragariaefolia NBRC 109709.</title>
        <authorList>
            <person name="Ichikawa N."/>
            <person name="Sato H."/>
            <person name="Tonouchi N."/>
        </authorList>
    </citation>
    <scope>NUCLEOTIDE SEQUENCE</scope>
    <source>
        <strain evidence="1">NBRC 109709</strain>
    </source>
</reference>
<proteinExistence type="predicted"/>
<dbReference type="Proteomes" id="UP001165121">
    <property type="component" value="Unassembled WGS sequence"/>
</dbReference>
<gene>
    <name evidence="1" type="ORF">Pfra01_002534300</name>
</gene>
<sequence>MGVWPSRPLKVGKRILLSCRYPLKTSLLTDATASDVDGAAPPGADVGGGGTPCPVSLAALEGPARCLAGAPPRIPLPSRWCPNARG</sequence>
<name>A0A9W7D6W9_9STRA</name>
<organism evidence="1 2">
    <name type="scientific">Phytophthora fragariaefolia</name>
    <dbReference type="NCBI Taxonomy" id="1490495"/>
    <lineage>
        <taxon>Eukaryota</taxon>
        <taxon>Sar</taxon>
        <taxon>Stramenopiles</taxon>
        <taxon>Oomycota</taxon>
        <taxon>Peronosporomycetes</taxon>
        <taxon>Peronosporales</taxon>
        <taxon>Peronosporaceae</taxon>
        <taxon>Phytophthora</taxon>
    </lineage>
</organism>
<comment type="caution">
    <text evidence="1">The sequence shown here is derived from an EMBL/GenBank/DDBJ whole genome shotgun (WGS) entry which is preliminary data.</text>
</comment>
<evidence type="ECO:0000313" key="1">
    <source>
        <dbReference type="EMBL" id="GMF58798.1"/>
    </source>
</evidence>
<accession>A0A9W7D6W9</accession>
<dbReference type="AlphaFoldDB" id="A0A9W7D6W9"/>